<comment type="caution">
    <text evidence="2">The sequence shown here is derived from an EMBL/GenBank/DDBJ whole genome shotgun (WGS) entry which is preliminary data.</text>
</comment>
<protein>
    <submittedName>
        <fullName evidence="2">Uncharacterized protein</fullName>
    </submittedName>
</protein>
<feature type="region of interest" description="Disordered" evidence="1">
    <location>
        <begin position="40"/>
        <end position="66"/>
    </location>
</feature>
<evidence type="ECO:0000313" key="2">
    <source>
        <dbReference type="EMBL" id="GGF86557.1"/>
    </source>
</evidence>
<keyword evidence="3" id="KW-1185">Reference proteome</keyword>
<name>A0ABQ1VPB3_9BACL</name>
<accession>A0ABQ1VPB3</accession>
<proteinExistence type="predicted"/>
<feature type="compositionally biased region" description="Basic and acidic residues" evidence="1">
    <location>
        <begin position="50"/>
        <end position="66"/>
    </location>
</feature>
<dbReference type="Proteomes" id="UP000608420">
    <property type="component" value="Unassembled WGS sequence"/>
</dbReference>
<gene>
    <name evidence="2" type="ORF">GCM10010913_05090</name>
</gene>
<organism evidence="2 3">
    <name type="scientific">Paenibacillus aceti</name>
    <dbReference type="NCBI Taxonomy" id="1820010"/>
    <lineage>
        <taxon>Bacteria</taxon>
        <taxon>Bacillati</taxon>
        <taxon>Bacillota</taxon>
        <taxon>Bacilli</taxon>
        <taxon>Bacillales</taxon>
        <taxon>Paenibacillaceae</taxon>
        <taxon>Paenibacillus</taxon>
    </lineage>
</organism>
<sequence length="66" mass="7813">MGIKRKPGERKMITGPYGTYEQYYLSDVELAKYRAMPPDEYWETNSRPIRPPEFKSRQDKKNKNGA</sequence>
<dbReference type="EMBL" id="BMIW01000003">
    <property type="protein sequence ID" value="GGF86557.1"/>
    <property type="molecule type" value="Genomic_DNA"/>
</dbReference>
<evidence type="ECO:0000256" key="1">
    <source>
        <dbReference type="SAM" id="MobiDB-lite"/>
    </source>
</evidence>
<evidence type="ECO:0000313" key="3">
    <source>
        <dbReference type="Proteomes" id="UP000608420"/>
    </source>
</evidence>
<reference evidence="3" key="1">
    <citation type="journal article" date="2019" name="Int. J. Syst. Evol. Microbiol.">
        <title>The Global Catalogue of Microorganisms (GCM) 10K type strain sequencing project: providing services to taxonomists for standard genome sequencing and annotation.</title>
        <authorList>
            <consortium name="The Broad Institute Genomics Platform"/>
            <consortium name="The Broad Institute Genome Sequencing Center for Infectious Disease"/>
            <person name="Wu L."/>
            <person name="Ma J."/>
        </authorList>
    </citation>
    <scope>NUCLEOTIDE SEQUENCE [LARGE SCALE GENOMIC DNA]</scope>
    <source>
        <strain evidence="3">CGMCC 1.15420</strain>
    </source>
</reference>